<dbReference type="InterPro" id="IPR050582">
    <property type="entry name" value="HAD-like_SerB"/>
</dbReference>
<protein>
    <submittedName>
        <fullName evidence="5">HAD-IB family hydrolase</fullName>
    </submittedName>
</protein>
<keyword evidence="4" id="KW-0472">Membrane</keyword>
<dbReference type="InterPro" id="IPR023214">
    <property type="entry name" value="HAD_sf"/>
</dbReference>
<keyword evidence="4" id="KW-1133">Transmembrane helix</keyword>
<dbReference type="RefSeq" id="WP_160682983.1">
    <property type="nucleotide sequence ID" value="NZ_WTYW01000002.1"/>
</dbReference>
<accession>A0A844ZEH7</accession>
<keyword evidence="1" id="KW-0479">Metal-binding</keyword>
<proteinExistence type="predicted"/>
<gene>
    <name evidence="5" type="ORF">GRI38_09615</name>
</gene>
<dbReference type="SUPFAM" id="SSF56784">
    <property type="entry name" value="HAD-like"/>
    <property type="match status" value="1"/>
</dbReference>
<sequence length="215" mass="24029">MRIAIYDLDNTLTRRATFTPFLAFAARRIAPWRLILLPIWVLMMLGYRAGLFDRTTLKTYGMRLMLGKASVEMLQRVGHEFASTRANNDFFMPAVLALLDEDRRNGAHVVIATAAFDFYALAFADLLLIETVIGSRWDGRVISGGNCYGETKLRRVQSWAKAEGLSLDSATIRFVSDSFADAPLLELADEPIFVSSSASKRARAKARGWRVISAD</sequence>
<keyword evidence="4" id="KW-0812">Transmembrane</keyword>
<dbReference type="Pfam" id="PF12710">
    <property type="entry name" value="HAD"/>
    <property type="match status" value="1"/>
</dbReference>
<dbReference type="Gene3D" id="3.40.50.1000">
    <property type="entry name" value="HAD superfamily/HAD-like"/>
    <property type="match status" value="1"/>
</dbReference>
<keyword evidence="6" id="KW-1185">Reference proteome</keyword>
<dbReference type="Proteomes" id="UP000433104">
    <property type="component" value="Unassembled WGS sequence"/>
</dbReference>
<feature type="transmembrane region" description="Helical" evidence="4">
    <location>
        <begin position="29"/>
        <end position="47"/>
    </location>
</feature>
<evidence type="ECO:0000256" key="1">
    <source>
        <dbReference type="ARBA" id="ARBA00022723"/>
    </source>
</evidence>
<dbReference type="OrthoDB" id="7739434at2"/>
<name>A0A844ZEH7_9SPHN</name>
<dbReference type="PANTHER" id="PTHR43344">
    <property type="entry name" value="PHOSPHOSERINE PHOSPHATASE"/>
    <property type="match status" value="1"/>
</dbReference>
<keyword evidence="2 5" id="KW-0378">Hydrolase</keyword>
<dbReference type="GO" id="GO:0046872">
    <property type="term" value="F:metal ion binding"/>
    <property type="evidence" value="ECO:0007669"/>
    <property type="project" value="UniProtKB-KW"/>
</dbReference>
<dbReference type="GO" id="GO:0016787">
    <property type="term" value="F:hydrolase activity"/>
    <property type="evidence" value="ECO:0007669"/>
    <property type="project" value="UniProtKB-KW"/>
</dbReference>
<dbReference type="Gene3D" id="1.20.1440.100">
    <property type="entry name" value="SG protein - dephosphorylation function"/>
    <property type="match status" value="1"/>
</dbReference>
<keyword evidence="3" id="KW-0460">Magnesium</keyword>
<dbReference type="EMBL" id="WTYW01000002">
    <property type="protein sequence ID" value="MXO86285.1"/>
    <property type="molecule type" value="Genomic_DNA"/>
</dbReference>
<comment type="caution">
    <text evidence="5">The sequence shown here is derived from an EMBL/GenBank/DDBJ whole genome shotgun (WGS) entry which is preliminary data.</text>
</comment>
<evidence type="ECO:0000256" key="2">
    <source>
        <dbReference type="ARBA" id="ARBA00022801"/>
    </source>
</evidence>
<reference evidence="5 6" key="1">
    <citation type="submission" date="2019-12" db="EMBL/GenBank/DDBJ databases">
        <title>Genomic-based taxomic classification of the family Erythrobacteraceae.</title>
        <authorList>
            <person name="Xu L."/>
        </authorList>
    </citation>
    <scope>NUCLEOTIDE SEQUENCE [LARGE SCALE GENOMIC DNA]</scope>
    <source>
        <strain evidence="5 6">MCCC 1A09962</strain>
    </source>
</reference>
<evidence type="ECO:0000313" key="6">
    <source>
        <dbReference type="Proteomes" id="UP000433104"/>
    </source>
</evidence>
<evidence type="ECO:0000256" key="3">
    <source>
        <dbReference type="ARBA" id="ARBA00022842"/>
    </source>
</evidence>
<evidence type="ECO:0000313" key="5">
    <source>
        <dbReference type="EMBL" id="MXO86285.1"/>
    </source>
</evidence>
<dbReference type="AlphaFoldDB" id="A0A844ZEH7"/>
<dbReference type="InterPro" id="IPR036412">
    <property type="entry name" value="HAD-like_sf"/>
</dbReference>
<dbReference type="PANTHER" id="PTHR43344:SF13">
    <property type="entry name" value="PHOSPHATASE RV3661-RELATED"/>
    <property type="match status" value="1"/>
</dbReference>
<evidence type="ECO:0000256" key="4">
    <source>
        <dbReference type="SAM" id="Phobius"/>
    </source>
</evidence>
<organism evidence="5 6">
    <name type="scientific">Parapontixanthobacter aurantiacus</name>
    <dbReference type="NCBI Taxonomy" id="1463599"/>
    <lineage>
        <taxon>Bacteria</taxon>
        <taxon>Pseudomonadati</taxon>
        <taxon>Pseudomonadota</taxon>
        <taxon>Alphaproteobacteria</taxon>
        <taxon>Sphingomonadales</taxon>
        <taxon>Erythrobacteraceae</taxon>
        <taxon>Parapontixanthobacter</taxon>
    </lineage>
</organism>